<dbReference type="Proteomes" id="UP000490800">
    <property type="component" value="Unassembled WGS sequence"/>
</dbReference>
<evidence type="ECO:0000256" key="2">
    <source>
        <dbReference type="ARBA" id="ARBA00022722"/>
    </source>
</evidence>
<evidence type="ECO:0000313" key="6">
    <source>
        <dbReference type="Proteomes" id="UP000490800"/>
    </source>
</evidence>
<dbReference type="RefSeq" id="WP_157332711.1">
    <property type="nucleotide sequence ID" value="NZ_RHLK01000002.1"/>
</dbReference>
<comment type="similarity">
    <text evidence="4">Belongs to the HepT RNase toxin family.</text>
</comment>
<dbReference type="PANTHER" id="PTHR33397">
    <property type="entry name" value="UPF0331 PROTEIN YUTE"/>
    <property type="match status" value="1"/>
</dbReference>
<evidence type="ECO:0000256" key="1">
    <source>
        <dbReference type="ARBA" id="ARBA00022649"/>
    </source>
</evidence>
<keyword evidence="3" id="KW-0378">Hydrolase</keyword>
<evidence type="ECO:0000313" key="5">
    <source>
        <dbReference type="EMBL" id="MVO98449.1"/>
    </source>
</evidence>
<dbReference type="Gene3D" id="1.20.120.580">
    <property type="entry name" value="bsu32300-like"/>
    <property type="match status" value="1"/>
</dbReference>
<gene>
    <name evidence="5" type="ORF">EDM21_02695</name>
</gene>
<proteinExistence type="inferred from homology"/>
<dbReference type="GO" id="GO:0110001">
    <property type="term" value="C:toxin-antitoxin complex"/>
    <property type="evidence" value="ECO:0007669"/>
    <property type="project" value="InterPro"/>
</dbReference>
<dbReference type="InterPro" id="IPR052379">
    <property type="entry name" value="Type_VII_TA_RNase"/>
</dbReference>
<organism evidence="5 6">
    <name type="scientific">Paenibacillus lutrae</name>
    <dbReference type="NCBI Taxonomy" id="2078573"/>
    <lineage>
        <taxon>Bacteria</taxon>
        <taxon>Bacillati</taxon>
        <taxon>Bacillota</taxon>
        <taxon>Bacilli</taxon>
        <taxon>Bacillales</taxon>
        <taxon>Paenibacillaceae</taxon>
        <taxon>Paenibacillus</taxon>
    </lineage>
</organism>
<protein>
    <submittedName>
        <fullName evidence="5">DUF86 domain-containing protein</fullName>
    </submittedName>
</protein>
<evidence type="ECO:0000256" key="4">
    <source>
        <dbReference type="ARBA" id="ARBA00024207"/>
    </source>
</evidence>
<dbReference type="OrthoDB" id="2375467at2"/>
<keyword evidence="2" id="KW-0540">Nuclease</keyword>
<evidence type="ECO:0000256" key="3">
    <source>
        <dbReference type="ARBA" id="ARBA00022801"/>
    </source>
</evidence>
<dbReference type="InterPro" id="IPR008201">
    <property type="entry name" value="HepT-like"/>
</dbReference>
<dbReference type="AlphaFoldDB" id="A0A7X3JY02"/>
<dbReference type="EMBL" id="RHLK01000002">
    <property type="protein sequence ID" value="MVO98449.1"/>
    <property type="molecule type" value="Genomic_DNA"/>
</dbReference>
<sequence length="143" mass="16588">MYYVNVEQINRRLAFIPQLIQACEDLDSEFEKGNTKIVTYFAQERVLHLAIETVTDVGSLLIDGFMMRDASSYEDIVEILGGERVFSDEIMTTLLELVKLRKPLVQEYDSYTREGKHPLLSELPRILPVFKESVDVFIRKELI</sequence>
<dbReference type="PANTHER" id="PTHR33397:SF5">
    <property type="entry name" value="RNASE YUTE-RELATED"/>
    <property type="match status" value="1"/>
</dbReference>
<dbReference type="GO" id="GO:0004540">
    <property type="term" value="F:RNA nuclease activity"/>
    <property type="evidence" value="ECO:0007669"/>
    <property type="project" value="InterPro"/>
</dbReference>
<keyword evidence="1" id="KW-1277">Toxin-antitoxin system</keyword>
<accession>A0A7X3JY02</accession>
<reference evidence="5 6" key="1">
    <citation type="journal article" date="2019" name="Microorganisms">
        <title>Paenibacillus lutrae sp. nov., A Chitinolytic Species Isolated from A River Otter in Castril Natural Park, Granada, Spain.</title>
        <authorList>
            <person name="Rodriguez M."/>
            <person name="Reina J.C."/>
            <person name="Bejar V."/>
            <person name="Llamas I."/>
        </authorList>
    </citation>
    <scope>NUCLEOTIDE SEQUENCE [LARGE SCALE GENOMIC DNA]</scope>
    <source>
        <strain evidence="5 6">N10</strain>
    </source>
</reference>
<dbReference type="Pfam" id="PF01934">
    <property type="entry name" value="HepT-like"/>
    <property type="match status" value="1"/>
</dbReference>
<comment type="caution">
    <text evidence="5">The sequence shown here is derived from an EMBL/GenBank/DDBJ whole genome shotgun (WGS) entry which is preliminary data.</text>
</comment>
<keyword evidence="6" id="KW-1185">Reference proteome</keyword>
<dbReference type="InterPro" id="IPR037038">
    <property type="entry name" value="HepT-like_sf"/>
</dbReference>
<name>A0A7X3JY02_9BACL</name>
<dbReference type="GO" id="GO:0016787">
    <property type="term" value="F:hydrolase activity"/>
    <property type="evidence" value="ECO:0007669"/>
    <property type="project" value="UniProtKB-KW"/>
</dbReference>